<dbReference type="EMBL" id="CAUYUJ010022265">
    <property type="protein sequence ID" value="CAK0909809.1"/>
    <property type="molecule type" value="Genomic_DNA"/>
</dbReference>
<gene>
    <name evidence="2" type="ORF">PCOR1329_LOCUS84127</name>
</gene>
<feature type="non-terminal residue" evidence="2">
    <location>
        <position position="341"/>
    </location>
</feature>
<feature type="compositionally biased region" description="Polar residues" evidence="1">
    <location>
        <begin position="80"/>
        <end position="98"/>
    </location>
</feature>
<dbReference type="Proteomes" id="UP001189429">
    <property type="component" value="Unassembled WGS sequence"/>
</dbReference>
<sequence>ARQRPWPPRLARAARHGRLRARGRSHGDAAEKFDRSSERLAPPRWCRAARRSEPRSVHTGDYAIGWGCITPASERRWQRPGSSSGRATSFWRSRTRCASATAPGTRPPPEAAGGAPQLSGGLPLRAQAFECVVAGHGAALRAEAPAFAPSCIGEAAARARESALLAALEVTQVAGEKGVDEVKETVDQVLGEKALFESLFTQKGETFEEQVLGDNAFIEPLFTQEGETLEEQSMDVISNDAGVDQVLGENAFIEPLFAQKGETSEEQGLGEYAFIEPLCAQKGETVLGVIRVEVGVDQVLGESPFIEPLFAQKGETFEEQVLAPPTAAAAECGFVLLLGDL</sequence>
<accession>A0ABN9YAQ5</accession>
<feature type="compositionally biased region" description="Basic and acidic residues" evidence="1">
    <location>
        <begin position="25"/>
        <end position="38"/>
    </location>
</feature>
<name>A0ABN9YAQ5_9DINO</name>
<evidence type="ECO:0000313" key="2">
    <source>
        <dbReference type="EMBL" id="CAK0909809.1"/>
    </source>
</evidence>
<reference evidence="2" key="1">
    <citation type="submission" date="2023-10" db="EMBL/GenBank/DDBJ databases">
        <authorList>
            <person name="Chen Y."/>
            <person name="Shah S."/>
            <person name="Dougan E. K."/>
            <person name="Thang M."/>
            <person name="Chan C."/>
        </authorList>
    </citation>
    <scope>NUCLEOTIDE SEQUENCE [LARGE SCALE GENOMIC DNA]</scope>
</reference>
<comment type="caution">
    <text evidence="2">The sequence shown here is derived from an EMBL/GenBank/DDBJ whole genome shotgun (WGS) entry which is preliminary data.</text>
</comment>
<feature type="region of interest" description="Disordered" evidence="1">
    <location>
        <begin position="1"/>
        <end position="42"/>
    </location>
</feature>
<keyword evidence="3" id="KW-1185">Reference proteome</keyword>
<proteinExistence type="predicted"/>
<feature type="non-terminal residue" evidence="2">
    <location>
        <position position="1"/>
    </location>
</feature>
<evidence type="ECO:0008006" key="4">
    <source>
        <dbReference type="Google" id="ProtNLM"/>
    </source>
</evidence>
<organism evidence="2 3">
    <name type="scientific">Prorocentrum cordatum</name>
    <dbReference type="NCBI Taxonomy" id="2364126"/>
    <lineage>
        <taxon>Eukaryota</taxon>
        <taxon>Sar</taxon>
        <taxon>Alveolata</taxon>
        <taxon>Dinophyceae</taxon>
        <taxon>Prorocentrales</taxon>
        <taxon>Prorocentraceae</taxon>
        <taxon>Prorocentrum</taxon>
    </lineage>
</organism>
<feature type="region of interest" description="Disordered" evidence="1">
    <location>
        <begin position="74"/>
        <end position="118"/>
    </location>
</feature>
<protein>
    <recommendedName>
        <fullName evidence="4">Peptidylprolyl isomerase</fullName>
    </recommendedName>
</protein>
<feature type="compositionally biased region" description="Basic residues" evidence="1">
    <location>
        <begin position="12"/>
        <end position="24"/>
    </location>
</feature>
<evidence type="ECO:0000313" key="3">
    <source>
        <dbReference type="Proteomes" id="UP001189429"/>
    </source>
</evidence>
<evidence type="ECO:0000256" key="1">
    <source>
        <dbReference type="SAM" id="MobiDB-lite"/>
    </source>
</evidence>